<evidence type="ECO:0000256" key="1">
    <source>
        <dbReference type="SAM" id="MobiDB-lite"/>
    </source>
</evidence>
<dbReference type="Proteomes" id="UP000002051">
    <property type="component" value="Chromosome 5"/>
</dbReference>
<reference evidence="2 4" key="2">
    <citation type="journal article" date="2014" name="BMC Genomics">
        <title>An improved genome release (version Mt4.0) for the model legume Medicago truncatula.</title>
        <authorList>
            <person name="Tang H."/>
            <person name="Krishnakumar V."/>
            <person name="Bidwell S."/>
            <person name="Rosen B."/>
            <person name="Chan A."/>
            <person name="Zhou S."/>
            <person name="Gentzbittel L."/>
            <person name="Childs K.L."/>
            <person name="Yandell M."/>
            <person name="Gundlach H."/>
            <person name="Mayer K.F."/>
            <person name="Schwartz D.C."/>
            <person name="Town C.D."/>
        </authorList>
    </citation>
    <scope>GENOME REANNOTATION</scope>
    <source>
        <strain evidence="3 4">cv. Jemalong A17</strain>
    </source>
</reference>
<sequence length="75" mass="8715">MARSSRPTQLAKHQRNNQHEVRWQPPLDGCVKCNIDATLFGDQQCFRIGMYIQNVQSHFVKASTKTFEYFPTPSE</sequence>
<evidence type="ECO:0000313" key="3">
    <source>
        <dbReference type="EnsemblPlants" id="AES95222"/>
    </source>
</evidence>
<dbReference type="EMBL" id="CM001221">
    <property type="protein sequence ID" value="AES95222.1"/>
    <property type="molecule type" value="Genomic_DNA"/>
</dbReference>
<dbReference type="HOGENOM" id="CLU_2761592_0_0_1"/>
<dbReference type="EnsemblPlants" id="AES95222">
    <property type="protein sequence ID" value="AES95222"/>
    <property type="gene ID" value="MTR_5g023100"/>
</dbReference>
<dbReference type="AlphaFoldDB" id="G7JYS5"/>
<feature type="region of interest" description="Disordered" evidence="1">
    <location>
        <begin position="1"/>
        <end position="21"/>
    </location>
</feature>
<reference evidence="2 4" key="1">
    <citation type="journal article" date="2011" name="Nature">
        <title>The Medicago genome provides insight into the evolution of rhizobial symbioses.</title>
        <authorList>
            <person name="Young N.D."/>
            <person name="Debelle F."/>
            <person name="Oldroyd G.E."/>
            <person name="Geurts R."/>
            <person name="Cannon S.B."/>
            <person name="Udvardi M.K."/>
            <person name="Benedito V.A."/>
            <person name="Mayer K.F."/>
            <person name="Gouzy J."/>
            <person name="Schoof H."/>
            <person name="Van de Peer Y."/>
            <person name="Proost S."/>
            <person name="Cook D.R."/>
            <person name="Meyers B.C."/>
            <person name="Spannagl M."/>
            <person name="Cheung F."/>
            <person name="De Mita S."/>
            <person name="Krishnakumar V."/>
            <person name="Gundlach H."/>
            <person name="Zhou S."/>
            <person name="Mudge J."/>
            <person name="Bharti A.K."/>
            <person name="Murray J.D."/>
            <person name="Naoumkina M.A."/>
            <person name="Rosen B."/>
            <person name="Silverstein K.A."/>
            <person name="Tang H."/>
            <person name="Rombauts S."/>
            <person name="Zhao P.X."/>
            <person name="Zhou P."/>
            <person name="Barbe V."/>
            <person name="Bardou P."/>
            <person name="Bechner M."/>
            <person name="Bellec A."/>
            <person name="Berger A."/>
            <person name="Berges H."/>
            <person name="Bidwell S."/>
            <person name="Bisseling T."/>
            <person name="Choisne N."/>
            <person name="Couloux A."/>
            <person name="Denny R."/>
            <person name="Deshpande S."/>
            <person name="Dai X."/>
            <person name="Doyle J.J."/>
            <person name="Dudez A.M."/>
            <person name="Farmer A.D."/>
            <person name="Fouteau S."/>
            <person name="Franken C."/>
            <person name="Gibelin C."/>
            <person name="Gish J."/>
            <person name="Goldstein S."/>
            <person name="Gonzalez A.J."/>
            <person name="Green P.J."/>
            <person name="Hallab A."/>
            <person name="Hartog M."/>
            <person name="Hua A."/>
            <person name="Humphray S.J."/>
            <person name="Jeong D.H."/>
            <person name="Jing Y."/>
            <person name="Jocker A."/>
            <person name="Kenton S.M."/>
            <person name="Kim D.J."/>
            <person name="Klee K."/>
            <person name="Lai H."/>
            <person name="Lang C."/>
            <person name="Lin S."/>
            <person name="Macmil S.L."/>
            <person name="Magdelenat G."/>
            <person name="Matthews L."/>
            <person name="McCorrison J."/>
            <person name="Monaghan E.L."/>
            <person name="Mun J.H."/>
            <person name="Najar F.Z."/>
            <person name="Nicholson C."/>
            <person name="Noirot C."/>
            <person name="O'Bleness M."/>
            <person name="Paule C.R."/>
            <person name="Poulain J."/>
            <person name="Prion F."/>
            <person name="Qin B."/>
            <person name="Qu C."/>
            <person name="Retzel E.F."/>
            <person name="Riddle C."/>
            <person name="Sallet E."/>
            <person name="Samain S."/>
            <person name="Samson N."/>
            <person name="Sanders I."/>
            <person name="Saurat O."/>
            <person name="Scarpelli C."/>
            <person name="Schiex T."/>
            <person name="Segurens B."/>
            <person name="Severin A.J."/>
            <person name="Sherrier D.J."/>
            <person name="Shi R."/>
            <person name="Sims S."/>
            <person name="Singer S.R."/>
            <person name="Sinharoy S."/>
            <person name="Sterck L."/>
            <person name="Viollet A."/>
            <person name="Wang B.B."/>
            <person name="Wang K."/>
            <person name="Wang M."/>
            <person name="Wang X."/>
            <person name="Warfsmann J."/>
            <person name="Weissenbach J."/>
            <person name="White D.D."/>
            <person name="White J.D."/>
            <person name="Wiley G.B."/>
            <person name="Wincker P."/>
            <person name="Xing Y."/>
            <person name="Yang L."/>
            <person name="Yao Z."/>
            <person name="Ying F."/>
            <person name="Zhai J."/>
            <person name="Zhou L."/>
            <person name="Zuber A."/>
            <person name="Denarie J."/>
            <person name="Dixon R.A."/>
            <person name="May G.D."/>
            <person name="Schwartz D.C."/>
            <person name="Rogers J."/>
            <person name="Quetier F."/>
            <person name="Town C.D."/>
            <person name="Roe B.A."/>
        </authorList>
    </citation>
    <scope>NUCLEOTIDE SEQUENCE [LARGE SCALE GENOMIC DNA]</scope>
    <source>
        <strain evidence="2">A17</strain>
        <strain evidence="3 4">cv. Jemalong A17</strain>
    </source>
</reference>
<dbReference type="PaxDb" id="3880-AES95222"/>
<protein>
    <submittedName>
        <fullName evidence="2 3">Uncharacterized protein</fullName>
    </submittedName>
</protein>
<gene>
    <name evidence="2" type="ordered locus">MTR_5g023100</name>
</gene>
<accession>G7JYS5</accession>
<reference evidence="3" key="3">
    <citation type="submission" date="2015-04" db="UniProtKB">
        <authorList>
            <consortium name="EnsemblPlants"/>
        </authorList>
    </citation>
    <scope>IDENTIFICATION</scope>
    <source>
        <strain evidence="3">cv. Jemalong A17</strain>
    </source>
</reference>
<proteinExistence type="predicted"/>
<name>G7JYS5_MEDTR</name>
<organism evidence="2 4">
    <name type="scientific">Medicago truncatula</name>
    <name type="common">Barrel medic</name>
    <name type="synonym">Medicago tribuloides</name>
    <dbReference type="NCBI Taxonomy" id="3880"/>
    <lineage>
        <taxon>Eukaryota</taxon>
        <taxon>Viridiplantae</taxon>
        <taxon>Streptophyta</taxon>
        <taxon>Embryophyta</taxon>
        <taxon>Tracheophyta</taxon>
        <taxon>Spermatophyta</taxon>
        <taxon>Magnoliopsida</taxon>
        <taxon>eudicotyledons</taxon>
        <taxon>Gunneridae</taxon>
        <taxon>Pentapetalae</taxon>
        <taxon>rosids</taxon>
        <taxon>fabids</taxon>
        <taxon>Fabales</taxon>
        <taxon>Fabaceae</taxon>
        <taxon>Papilionoideae</taxon>
        <taxon>50 kb inversion clade</taxon>
        <taxon>NPAAA clade</taxon>
        <taxon>Hologalegina</taxon>
        <taxon>IRL clade</taxon>
        <taxon>Trifolieae</taxon>
        <taxon>Medicago</taxon>
    </lineage>
</organism>
<evidence type="ECO:0000313" key="2">
    <source>
        <dbReference type="EMBL" id="AES95222.1"/>
    </source>
</evidence>
<evidence type="ECO:0000313" key="4">
    <source>
        <dbReference type="Proteomes" id="UP000002051"/>
    </source>
</evidence>
<keyword evidence="4" id="KW-1185">Reference proteome</keyword>